<keyword evidence="2" id="KW-0472">Membrane</keyword>
<dbReference type="RefSeq" id="WP_149432168.1">
    <property type="nucleotide sequence ID" value="NZ_VLNY01000012.1"/>
</dbReference>
<dbReference type="OrthoDB" id="4376806at2"/>
<keyword evidence="4" id="KW-1185">Reference proteome</keyword>
<keyword evidence="2" id="KW-1133">Transmembrane helix</keyword>
<feature type="transmembrane region" description="Helical" evidence="2">
    <location>
        <begin position="64"/>
        <end position="89"/>
    </location>
</feature>
<dbReference type="Proteomes" id="UP000322244">
    <property type="component" value="Unassembled WGS sequence"/>
</dbReference>
<dbReference type="EMBL" id="VLNY01000012">
    <property type="protein sequence ID" value="KAA0021049.1"/>
    <property type="molecule type" value="Genomic_DNA"/>
</dbReference>
<name>A0A5A7S797_9NOCA</name>
<evidence type="ECO:0000256" key="1">
    <source>
        <dbReference type="SAM" id="MobiDB-lite"/>
    </source>
</evidence>
<dbReference type="AlphaFoldDB" id="A0A5A7S797"/>
<reference evidence="3 4" key="1">
    <citation type="submission" date="2019-07" db="EMBL/GenBank/DDBJ databases">
        <title>Rhodococcus cavernicolus sp. nov., isolated from a cave.</title>
        <authorList>
            <person name="Lee S.D."/>
        </authorList>
    </citation>
    <scope>NUCLEOTIDE SEQUENCE [LARGE SCALE GENOMIC DNA]</scope>
    <source>
        <strain evidence="3 4">C1-24</strain>
    </source>
</reference>
<sequence>MTLHSEDRATTVKAGMASWLKRLIAIAIIVVILVITYFILAAFIPRWWAQRAGRMSDGSFAKGIAWGSIWGGASTLIPLLLLLVAGLVFRKRGGKVIAGLAALLALAAAVPNLMTLVVVLGNNDAAHAGERIMDVDAPGFRGASLIAAIVAALIFLGIAFLVAKYKRRGSQLKKARNAEQERELERERVQEAARDHDLDSRTNL</sequence>
<feature type="transmembrane region" description="Helical" evidence="2">
    <location>
        <begin position="23"/>
        <end position="44"/>
    </location>
</feature>
<comment type="caution">
    <text evidence="3">The sequence shown here is derived from an EMBL/GenBank/DDBJ whole genome shotgun (WGS) entry which is preliminary data.</text>
</comment>
<feature type="transmembrane region" description="Helical" evidence="2">
    <location>
        <begin position="96"/>
        <end position="120"/>
    </location>
</feature>
<gene>
    <name evidence="3" type="ORF">FOY51_20710</name>
</gene>
<feature type="region of interest" description="Disordered" evidence="1">
    <location>
        <begin position="174"/>
        <end position="204"/>
    </location>
</feature>
<feature type="transmembrane region" description="Helical" evidence="2">
    <location>
        <begin position="140"/>
        <end position="163"/>
    </location>
</feature>
<proteinExistence type="predicted"/>
<feature type="compositionally biased region" description="Basic and acidic residues" evidence="1">
    <location>
        <begin position="176"/>
        <end position="204"/>
    </location>
</feature>
<evidence type="ECO:0000256" key="2">
    <source>
        <dbReference type="SAM" id="Phobius"/>
    </source>
</evidence>
<evidence type="ECO:0000313" key="3">
    <source>
        <dbReference type="EMBL" id="KAA0021049.1"/>
    </source>
</evidence>
<organism evidence="3 4">
    <name type="scientific">Antrihabitans cavernicola</name>
    <dbReference type="NCBI Taxonomy" id="2495913"/>
    <lineage>
        <taxon>Bacteria</taxon>
        <taxon>Bacillati</taxon>
        <taxon>Actinomycetota</taxon>
        <taxon>Actinomycetes</taxon>
        <taxon>Mycobacteriales</taxon>
        <taxon>Nocardiaceae</taxon>
        <taxon>Antrihabitans</taxon>
    </lineage>
</organism>
<accession>A0A5A7S797</accession>
<protein>
    <submittedName>
        <fullName evidence="3">Permease</fullName>
    </submittedName>
</protein>
<evidence type="ECO:0000313" key="4">
    <source>
        <dbReference type="Proteomes" id="UP000322244"/>
    </source>
</evidence>
<keyword evidence="2" id="KW-0812">Transmembrane</keyword>